<sequence length="247" mass="27447">MGIDYSFQLYVHRDHVVGFLAAVAALCDPHGDEQTTVIVPDGTVMRLPGSYGWKAGRTEVLTDVVADRYASSFDLSLCFPQDDRLRSYLDSAAADHRDVRCPWPDGTTRVRVALVYLGVSDGSSLLPEHWMFDFTPATSEQSRLFLTSPTIRQTFATLALNATSPLCLLDVEELFSIVVTGPRQQVSVQVPGPCLLWDRRAPKHQAYRELLARLSASAPSTRPKWIIGPGHPDYDTFIDDLVITQHC</sequence>
<dbReference type="Proteomes" id="UP001500620">
    <property type="component" value="Unassembled WGS sequence"/>
</dbReference>
<protein>
    <submittedName>
        <fullName evidence="1">Uncharacterized protein</fullName>
    </submittedName>
</protein>
<proteinExistence type="predicted"/>
<dbReference type="EMBL" id="BAABAT010000035">
    <property type="protein sequence ID" value="GAA4259459.1"/>
    <property type="molecule type" value="Genomic_DNA"/>
</dbReference>
<gene>
    <name evidence="1" type="ORF">GCM10022255_084190</name>
</gene>
<evidence type="ECO:0000313" key="1">
    <source>
        <dbReference type="EMBL" id="GAA4259459.1"/>
    </source>
</evidence>
<evidence type="ECO:0000313" key="2">
    <source>
        <dbReference type="Proteomes" id="UP001500620"/>
    </source>
</evidence>
<name>A0ABP8DMA9_9ACTN</name>
<accession>A0ABP8DMA9</accession>
<dbReference type="RefSeq" id="WP_345136361.1">
    <property type="nucleotide sequence ID" value="NZ_BAABAT010000035.1"/>
</dbReference>
<keyword evidence="2" id="KW-1185">Reference proteome</keyword>
<comment type="caution">
    <text evidence="1">The sequence shown here is derived from an EMBL/GenBank/DDBJ whole genome shotgun (WGS) entry which is preliminary data.</text>
</comment>
<organism evidence="1 2">
    <name type="scientific">Dactylosporangium darangshiense</name>
    <dbReference type="NCBI Taxonomy" id="579108"/>
    <lineage>
        <taxon>Bacteria</taxon>
        <taxon>Bacillati</taxon>
        <taxon>Actinomycetota</taxon>
        <taxon>Actinomycetes</taxon>
        <taxon>Micromonosporales</taxon>
        <taxon>Micromonosporaceae</taxon>
        <taxon>Dactylosporangium</taxon>
    </lineage>
</organism>
<reference evidence="2" key="1">
    <citation type="journal article" date="2019" name="Int. J. Syst. Evol. Microbiol.">
        <title>The Global Catalogue of Microorganisms (GCM) 10K type strain sequencing project: providing services to taxonomists for standard genome sequencing and annotation.</title>
        <authorList>
            <consortium name="The Broad Institute Genomics Platform"/>
            <consortium name="The Broad Institute Genome Sequencing Center for Infectious Disease"/>
            <person name="Wu L."/>
            <person name="Ma J."/>
        </authorList>
    </citation>
    <scope>NUCLEOTIDE SEQUENCE [LARGE SCALE GENOMIC DNA]</scope>
    <source>
        <strain evidence="2">JCM 17441</strain>
    </source>
</reference>